<dbReference type="InterPro" id="IPR029058">
    <property type="entry name" value="AB_hydrolase_fold"/>
</dbReference>
<name>A0AAW5R818_9HYPH</name>
<gene>
    <name evidence="2" type="ORF">MUB46_23300</name>
</gene>
<dbReference type="EMBL" id="JALIDZ010000015">
    <property type="protein sequence ID" value="MCT8974794.1"/>
    <property type="molecule type" value="Genomic_DNA"/>
</dbReference>
<reference evidence="2 3" key="1">
    <citation type="submission" date="2022-04" db="EMBL/GenBank/DDBJ databases">
        <authorList>
            <person name="Ye Y.-Q."/>
            <person name="Du Z.-J."/>
        </authorList>
    </citation>
    <scope>NUCLEOTIDE SEQUENCE [LARGE SCALE GENOMIC DNA]</scope>
    <source>
        <strain evidence="2 3">A6E488</strain>
    </source>
</reference>
<sequence length="447" mass="48973">MIFGSSSQKAPFARPLGRIAALLALAGLAAGCSTRATGVLEPFPGPVYGTEQVEILVATTRSPDDTQPALMFSGDRGSRMAYADLAISIPPEDNRTVGEVQWPRRLPGDPERDFVTVRSEYMDQDAAIARFKDKIARTPGRHVLVFVHGYNNRFEDAVYRFAQIVHDSDADVVPVLFTWPSRGNLLSYTYDRESTNYSRDALEEFLARLARDKSVSDISILAHSMGNWLTLESLRQMAIRNGHIATKIGDVMLAAPDVDVDVFRTQVAAFGEPRPRFTLFVSQKDQALKFSRRLWGSTDRLGAIDPNDPRYRDELARERIAVVDLTNEKTSDRMNHATFAESPQAVHLIGRQLAAGQDLNTYEPGVGDHIGQFATTTGANIGAAAGLLVTAPVAVFDQRTRETYDDRVNHFGQSVSDSLQIDGDAADVAGTPDKTTGDAEQATISGR</sequence>
<dbReference type="Proteomes" id="UP001320898">
    <property type="component" value="Unassembled WGS sequence"/>
</dbReference>
<dbReference type="PANTHER" id="PTHR36513:SF1">
    <property type="entry name" value="TRANSMEMBRANE PROTEIN"/>
    <property type="match status" value="1"/>
</dbReference>
<protein>
    <submittedName>
        <fullName evidence="2">Alpha/beta hydrolase</fullName>
    </submittedName>
</protein>
<dbReference type="SUPFAM" id="SSF53474">
    <property type="entry name" value="alpha/beta-Hydrolases"/>
    <property type="match status" value="1"/>
</dbReference>
<comment type="caution">
    <text evidence="2">The sequence shown here is derived from an EMBL/GenBank/DDBJ whole genome shotgun (WGS) entry which is preliminary data.</text>
</comment>
<dbReference type="Gene3D" id="3.40.50.1820">
    <property type="entry name" value="alpha/beta hydrolase"/>
    <property type="match status" value="1"/>
</dbReference>
<dbReference type="PIRSF" id="PIRSF033909">
    <property type="entry name" value="UCP033909"/>
    <property type="match status" value="1"/>
</dbReference>
<dbReference type="PANTHER" id="PTHR36513">
    <property type="entry name" value="ABC TRANSMEMBRANE TYPE-1 DOMAIN-CONTAINING PROTEIN"/>
    <property type="match status" value="1"/>
</dbReference>
<keyword evidence="3" id="KW-1185">Reference proteome</keyword>
<evidence type="ECO:0000313" key="2">
    <source>
        <dbReference type="EMBL" id="MCT8974794.1"/>
    </source>
</evidence>
<dbReference type="InterPro" id="IPR014586">
    <property type="entry name" value="UCP033909"/>
</dbReference>
<dbReference type="AlphaFoldDB" id="A0AAW5R818"/>
<feature type="region of interest" description="Disordered" evidence="1">
    <location>
        <begin position="424"/>
        <end position="447"/>
    </location>
</feature>
<evidence type="ECO:0000313" key="3">
    <source>
        <dbReference type="Proteomes" id="UP001320898"/>
    </source>
</evidence>
<evidence type="ECO:0000256" key="1">
    <source>
        <dbReference type="SAM" id="MobiDB-lite"/>
    </source>
</evidence>
<dbReference type="InterPro" id="IPR010297">
    <property type="entry name" value="DUF900_hydrolase"/>
</dbReference>
<accession>A0AAW5R818</accession>
<dbReference type="GO" id="GO:0016787">
    <property type="term" value="F:hydrolase activity"/>
    <property type="evidence" value="ECO:0007669"/>
    <property type="project" value="UniProtKB-KW"/>
</dbReference>
<proteinExistence type="predicted"/>
<dbReference type="Pfam" id="PF05990">
    <property type="entry name" value="DUF900"/>
    <property type="match status" value="1"/>
</dbReference>
<keyword evidence="2" id="KW-0378">Hydrolase</keyword>
<organism evidence="2 3">
    <name type="scientific">Microbaculum marinisediminis</name>
    <dbReference type="NCBI Taxonomy" id="2931392"/>
    <lineage>
        <taxon>Bacteria</taxon>
        <taxon>Pseudomonadati</taxon>
        <taxon>Pseudomonadota</taxon>
        <taxon>Alphaproteobacteria</taxon>
        <taxon>Hyphomicrobiales</taxon>
        <taxon>Tepidamorphaceae</taxon>
        <taxon>Microbaculum</taxon>
    </lineage>
</organism>
<dbReference type="RefSeq" id="WP_261618382.1">
    <property type="nucleotide sequence ID" value="NZ_JALIDZ010000015.1"/>
</dbReference>